<reference evidence="2 3" key="1">
    <citation type="journal article" date="2015" name="Genome Announc.">
        <title>Expanding the biotechnology potential of lactobacilli through comparative genomics of 213 strains and associated genera.</title>
        <authorList>
            <person name="Sun Z."/>
            <person name="Harris H.M."/>
            <person name="McCann A."/>
            <person name="Guo C."/>
            <person name="Argimon S."/>
            <person name="Zhang W."/>
            <person name="Yang X."/>
            <person name="Jeffery I.B."/>
            <person name="Cooney J.C."/>
            <person name="Kagawa T.F."/>
            <person name="Liu W."/>
            <person name="Song Y."/>
            <person name="Salvetti E."/>
            <person name="Wrobel A."/>
            <person name="Rasinkangas P."/>
            <person name="Parkhill J."/>
            <person name="Rea M.C."/>
            <person name="O'Sullivan O."/>
            <person name="Ritari J."/>
            <person name="Douillard F.P."/>
            <person name="Paul Ross R."/>
            <person name="Yang R."/>
            <person name="Briner A.E."/>
            <person name="Felis G.E."/>
            <person name="de Vos W.M."/>
            <person name="Barrangou R."/>
            <person name="Klaenhammer T.R."/>
            <person name="Caufield P.W."/>
            <person name="Cui Y."/>
            <person name="Zhang H."/>
            <person name="O'Toole P.W."/>
        </authorList>
    </citation>
    <scope>NUCLEOTIDE SEQUENCE [LARGE SCALE GENOMIC DNA]</scope>
    <source>
        <strain evidence="2 3">DSM 16045</strain>
    </source>
</reference>
<keyword evidence="3" id="KW-1185">Reference proteome</keyword>
<organism evidence="2 3">
    <name type="scientific">Limosilactobacillus gastricus DSM 16045</name>
    <dbReference type="NCBI Taxonomy" id="1423749"/>
    <lineage>
        <taxon>Bacteria</taxon>
        <taxon>Bacillati</taxon>
        <taxon>Bacillota</taxon>
        <taxon>Bacilli</taxon>
        <taxon>Lactobacillales</taxon>
        <taxon>Lactobacillaceae</taxon>
        <taxon>Limosilactobacillus</taxon>
    </lineage>
</organism>
<dbReference type="InterPro" id="IPR038750">
    <property type="entry name" value="YczE/YyaS-like"/>
</dbReference>
<evidence type="ECO:0000256" key="1">
    <source>
        <dbReference type="SAM" id="Phobius"/>
    </source>
</evidence>
<feature type="transmembrane region" description="Helical" evidence="1">
    <location>
        <begin position="12"/>
        <end position="30"/>
    </location>
</feature>
<name>A0A0R1V9J9_9LACO</name>
<keyword evidence="1" id="KW-1133">Transmembrane helix</keyword>
<feature type="transmembrane region" description="Helical" evidence="1">
    <location>
        <begin position="86"/>
        <end position="107"/>
    </location>
</feature>
<dbReference type="PATRIC" id="fig|1423749.3.peg.1280"/>
<proteinExistence type="predicted"/>
<evidence type="ECO:0000313" key="3">
    <source>
        <dbReference type="Proteomes" id="UP000051739"/>
    </source>
</evidence>
<keyword evidence="1" id="KW-0812">Transmembrane</keyword>
<feature type="transmembrane region" description="Helical" evidence="1">
    <location>
        <begin position="50"/>
        <end position="74"/>
    </location>
</feature>
<dbReference type="EMBL" id="AZFN01000037">
    <property type="protein sequence ID" value="KRM00276.1"/>
    <property type="molecule type" value="Genomic_DNA"/>
</dbReference>
<accession>A0A0R1V9J9</accession>
<dbReference type="Proteomes" id="UP000051739">
    <property type="component" value="Unassembled WGS sequence"/>
</dbReference>
<evidence type="ECO:0008006" key="4">
    <source>
        <dbReference type="Google" id="ProtNLM"/>
    </source>
</evidence>
<dbReference type="Pfam" id="PF19700">
    <property type="entry name" value="DUF6198"/>
    <property type="match status" value="1"/>
</dbReference>
<dbReference type="AlphaFoldDB" id="A0A0R1V9J9"/>
<sequence length="225" mass="25477">MSEKVANTFDGRLIFLMLSILLNVFFNALTVSTNMGSAVWTASAVNLAHLFNLSLGNTLFLEGVIVAIVNLILLGQFDYFRLFRNLIFIVPYSYLLAWFKQLFFAMGIPFLPIGWRFVLDLVGLTGVAVAVSLYQRANVVLHPNDDLPFILRFRFLHGSPCWSQWDSNIPPIAIIVVTAILTHQLFAVNIGTILNFVMQGYIIGWADQHIFPQLHHHLDFKSTLH</sequence>
<comment type="caution">
    <text evidence="2">The sequence shown here is derived from an EMBL/GenBank/DDBJ whole genome shotgun (WGS) entry which is preliminary data.</text>
</comment>
<feature type="transmembrane region" description="Helical" evidence="1">
    <location>
        <begin position="113"/>
        <end position="134"/>
    </location>
</feature>
<keyword evidence="1" id="KW-0472">Membrane</keyword>
<gene>
    <name evidence="2" type="ORF">FC60_GL001250</name>
</gene>
<evidence type="ECO:0000313" key="2">
    <source>
        <dbReference type="EMBL" id="KRM00276.1"/>
    </source>
</evidence>
<protein>
    <recommendedName>
        <fullName evidence="4">Integral membrane protein</fullName>
    </recommendedName>
</protein>